<protein>
    <submittedName>
        <fullName evidence="1">Uncharacterized protein</fullName>
    </submittedName>
</protein>
<dbReference type="EMBL" id="SDWJ01000001">
    <property type="protein sequence ID" value="MVZ96220.1"/>
    <property type="molecule type" value="Genomic_DNA"/>
</dbReference>
<name>A0A6I4LVR8_9SPHN</name>
<evidence type="ECO:0000313" key="1">
    <source>
        <dbReference type="EMBL" id="MVZ96220.1"/>
    </source>
</evidence>
<dbReference type="SUPFAM" id="SSF53474">
    <property type="entry name" value="alpha/beta-Hydrolases"/>
    <property type="match status" value="1"/>
</dbReference>
<comment type="caution">
    <text evidence="1">The sequence shown here is derived from an EMBL/GenBank/DDBJ whole genome shotgun (WGS) entry which is preliminary data.</text>
</comment>
<dbReference type="InterPro" id="IPR029058">
    <property type="entry name" value="AB_hydrolase_fold"/>
</dbReference>
<dbReference type="OrthoDB" id="7390151at2"/>
<evidence type="ECO:0000313" key="2">
    <source>
        <dbReference type="Proteomes" id="UP000471147"/>
    </source>
</evidence>
<dbReference type="RefSeq" id="WP_160352227.1">
    <property type="nucleotide sequence ID" value="NZ_SDWJ01000001.1"/>
</dbReference>
<gene>
    <name evidence="1" type="ORF">EUU23_00705</name>
</gene>
<accession>A0A6I4LVR8</accession>
<dbReference type="Proteomes" id="UP000471147">
    <property type="component" value="Unassembled WGS sequence"/>
</dbReference>
<sequence>MTRTEYLTYDVNGQHEHCLRFGTRDAARTIIIIPPLFDEMNRTRRMLVETMRALADLGIGSLLPDLPGCNESLADISKQCISDWRLAVNDATTQLKPTHIASVRGGTLIDDVADIPILRLAPVKGASLLKTMLRSRLVAEKEAGITATIDSLMASAKSGFLELSGYNLSLEMVQSLQDAIPSEHCRFQQIMHAEIDGSPLWLRTEPQDDARMSLALAHRLDVWSATCAK</sequence>
<keyword evidence="2" id="KW-1185">Reference proteome</keyword>
<dbReference type="AlphaFoldDB" id="A0A6I4LVR8"/>
<organism evidence="1 2">
    <name type="scientific">Sphingorhabdus profundilacus</name>
    <dbReference type="NCBI Taxonomy" id="2509718"/>
    <lineage>
        <taxon>Bacteria</taxon>
        <taxon>Pseudomonadati</taxon>
        <taxon>Pseudomonadota</taxon>
        <taxon>Alphaproteobacteria</taxon>
        <taxon>Sphingomonadales</taxon>
        <taxon>Sphingomonadaceae</taxon>
        <taxon>Sphingorhabdus</taxon>
    </lineage>
</organism>
<proteinExistence type="predicted"/>
<reference evidence="1 2" key="1">
    <citation type="submission" date="2019-01" db="EMBL/GenBank/DDBJ databases">
        <title>Sphingorhabdus lacus sp.nov., isolated from an oligotrophic freshwater lake.</title>
        <authorList>
            <person name="Park M."/>
        </authorList>
    </citation>
    <scope>NUCLEOTIDE SEQUENCE [LARGE SCALE GENOMIC DNA]</scope>
    <source>
        <strain evidence="1 2">IMCC26285</strain>
    </source>
</reference>